<dbReference type="Pfam" id="PF01370">
    <property type="entry name" value="Epimerase"/>
    <property type="match status" value="1"/>
</dbReference>
<comment type="pathway">
    <text evidence="1">Carbohydrate metabolism; galactose metabolism.</text>
</comment>
<proteinExistence type="inferred from homology"/>
<sequence length="305" mass="34560">MKKILITGAKGFLGSNVSKFFKERGYQTYGVGHGSLSIKESQSIGLDYWQSGDISIKAILEFKQLFDIIIHCGGSGSVGFSIENPYQDFKKTVDGTLEVLEYMRVYNPKAQLIYPSSPAVQGEHTNTPIKEDYVGKPASPYGYHKKIVEDLCQSYSEKYSLKISVVRLFSVYGNGLKKQLLWDAYNKIRYSSKEVEFWGTGEETRDFIHIEDVLIIFSKLLNISEQFIILNGGTGLKYTVRQVVEIVKNLVNPKISIEFNRKVNIGNPIYYCADITKLKEICSSPGIKFEYGIVGYIDWVKKIND</sequence>
<evidence type="ECO:0000256" key="5">
    <source>
        <dbReference type="ARBA" id="ARBA00033067"/>
    </source>
</evidence>
<gene>
    <name evidence="7" type="ORF">F0R74_04790</name>
</gene>
<dbReference type="Gene3D" id="3.40.50.720">
    <property type="entry name" value="NAD(P)-binding Rossmann-like Domain"/>
    <property type="match status" value="1"/>
</dbReference>
<evidence type="ECO:0000259" key="6">
    <source>
        <dbReference type="Pfam" id="PF01370"/>
    </source>
</evidence>
<evidence type="ECO:0000313" key="8">
    <source>
        <dbReference type="Proteomes" id="UP000322509"/>
    </source>
</evidence>
<dbReference type="PANTHER" id="PTHR43725:SF53">
    <property type="entry name" value="UDP-ARABINOSE 4-EPIMERASE 1"/>
    <property type="match status" value="1"/>
</dbReference>
<dbReference type="SUPFAM" id="SSF51735">
    <property type="entry name" value="NAD(P)-binding Rossmann-fold domains"/>
    <property type="match status" value="1"/>
</dbReference>
<name>A0ABX5ZJ13_9GAMM</name>
<evidence type="ECO:0000256" key="4">
    <source>
        <dbReference type="ARBA" id="ARBA00031367"/>
    </source>
</evidence>
<evidence type="ECO:0000256" key="2">
    <source>
        <dbReference type="ARBA" id="ARBA00007637"/>
    </source>
</evidence>
<accession>A0ABX5ZJ13</accession>
<evidence type="ECO:0000313" key="7">
    <source>
        <dbReference type="EMBL" id="QEO57203.1"/>
    </source>
</evidence>
<keyword evidence="8" id="KW-1185">Reference proteome</keyword>
<reference evidence="7 8" key="1">
    <citation type="submission" date="2019-09" db="EMBL/GenBank/DDBJ databases">
        <title>Complete genome sequence of Francisella marina E103-15.</title>
        <authorList>
            <person name="Tekedar H.C."/>
            <person name="Griffin M.J."/>
            <person name="Waldbieser G.C."/>
            <person name="Soto E."/>
        </authorList>
    </citation>
    <scope>NUCLEOTIDE SEQUENCE [LARGE SCALE GENOMIC DNA]</scope>
    <source>
        <strain evidence="7 8">E103-15</strain>
    </source>
</reference>
<organism evidence="7 8">
    <name type="scientific">Francisella marina</name>
    <dbReference type="NCBI Taxonomy" id="2249302"/>
    <lineage>
        <taxon>Bacteria</taxon>
        <taxon>Pseudomonadati</taxon>
        <taxon>Pseudomonadota</taxon>
        <taxon>Gammaproteobacteria</taxon>
        <taxon>Thiotrichales</taxon>
        <taxon>Francisellaceae</taxon>
        <taxon>Francisella</taxon>
    </lineage>
</organism>
<evidence type="ECO:0000256" key="1">
    <source>
        <dbReference type="ARBA" id="ARBA00004947"/>
    </source>
</evidence>
<evidence type="ECO:0000256" key="3">
    <source>
        <dbReference type="ARBA" id="ARBA00018569"/>
    </source>
</evidence>
<dbReference type="InterPro" id="IPR001509">
    <property type="entry name" value="Epimerase_deHydtase"/>
</dbReference>
<dbReference type="EMBL" id="CP043550">
    <property type="protein sequence ID" value="QEO57203.1"/>
    <property type="molecule type" value="Genomic_DNA"/>
</dbReference>
<dbReference type="PANTHER" id="PTHR43725">
    <property type="entry name" value="UDP-GLUCOSE 4-EPIMERASE"/>
    <property type="match status" value="1"/>
</dbReference>
<dbReference type="InterPro" id="IPR036291">
    <property type="entry name" value="NAD(P)-bd_dom_sf"/>
</dbReference>
<feature type="domain" description="NAD-dependent epimerase/dehydratase" evidence="6">
    <location>
        <begin position="4"/>
        <end position="222"/>
    </location>
</feature>
<dbReference type="Proteomes" id="UP000322509">
    <property type="component" value="Chromosome"/>
</dbReference>
<comment type="similarity">
    <text evidence="2">Belongs to the NAD(P)-dependent epimerase/dehydratase family.</text>
</comment>
<dbReference type="RefSeq" id="WP_149368472.1">
    <property type="nucleotide sequence ID" value="NZ_CP043550.1"/>
</dbReference>
<protein>
    <recommendedName>
        <fullName evidence="3">UDP-glucose 4-epimerase</fullName>
    </recommendedName>
    <alternativeName>
        <fullName evidence="5">Galactowaldenase</fullName>
    </alternativeName>
    <alternativeName>
        <fullName evidence="4">UDP-galactose 4-epimerase</fullName>
    </alternativeName>
</protein>